<organism evidence="3 4">
    <name type="scientific">Eptatretus burgeri</name>
    <name type="common">Inshore hagfish</name>
    <dbReference type="NCBI Taxonomy" id="7764"/>
    <lineage>
        <taxon>Eukaryota</taxon>
        <taxon>Metazoa</taxon>
        <taxon>Chordata</taxon>
        <taxon>Craniata</taxon>
        <taxon>Vertebrata</taxon>
        <taxon>Cyclostomata</taxon>
        <taxon>Myxini</taxon>
        <taxon>Myxiniformes</taxon>
        <taxon>Myxinidae</taxon>
        <taxon>Eptatretinae</taxon>
        <taxon>Eptatretus</taxon>
    </lineage>
</organism>
<keyword evidence="1" id="KW-0175">Coiled coil</keyword>
<dbReference type="InterPro" id="IPR026708">
    <property type="entry name" value="CSPP1"/>
</dbReference>
<feature type="region of interest" description="Disordered" evidence="2">
    <location>
        <begin position="576"/>
        <end position="603"/>
    </location>
</feature>
<dbReference type="Ensembl" id="ENSEBUT00000006264.1">
    <property type="protein sequence ID" value="ENSEBUP00000005819.1"/>
    <property type="gene ID" value="ENSEBUG00000003917.1"/>
</dbReference>
<dbReference type="PANTHER" id="PTHR21616:SF2">
    <property type="entry name" value="CENTROSOME AND SPINDLE POLE-ASSOCIATED PROTEIN 1"/>
    <property type="match status" value="1"/>
</dbReference>
<dbReference type="AlphaFoldDB" id="A0A8C4NF93"/>
<dbReference type="GO" id="GO:0005813">
    <property type="term" value="C:centrosome"/>
    <property type="evidence" value="ECO:0007669"/>
    <property type="project" value="InterPro"/>
</dbReference>
<protein>
    <submittedName>
        <fullName evidence="3">Uncharacterized protein</fullName>
    </submittedName>
</protein>
<evidence type="ECO:0000313" key="3">
    <source>
        <dbReference type="Ensembl" id="ENSEBUP00000005819.1"/>
    </source>
</evidence>
<dbReference type="GO" id="GO:0032467">
    <property type="term" value="P:positive regulation of cytokinesis"/>
    <property type="evidence" value="ECO:0007669"/>
    <property type="project" value="InterPro"/>
</dbReference>
<sequence>MMMGTPDEELEKFLNEQKIRLLQDRATLDQNPSYIDIMVKQHSSNPEEVDKPCQEFVPPFNREKGVSTGELIQPISLVVGQEYEERRQHLKEELLQDFCRYMAERAEIGISCGSRDKLSQMRAASPSLAIEPSTCTKHDAATTTETSEKHSLLKSNQTLLPKDCDKDSAKRMEQAMDRQMKCVQVTAPYADTGTYDRSEINRAERQKKEKYGRELLAQMAECKINKKREKEFQLAVPISGAVDPQKNADRLAKMLGSPWKADFSKSPQAVLQPHPPPYPPPKTTLNCRPTHIQHVLSHGQNQLPSRILLHNHNPLPPIGHTYIPSTNCMFAHSQVHHNYQNASNMPEPSAAQCRSSLLFLEIRILLEISILKILNRDSTLKSCILICKVLFCFFVHFVFSFQKHLPQLFPVETGTNCGCAVPCVGYTDLQPLPMYAQPHMQTVGLQYSRDCFLPPGNQLQCVATKQAVKHTGTLSAHDHTVKQSSELAYKAQTEEPTSVIMTQWWKEGDDGSCTDKLTCHEELKIQMKNKEMQRKREQNGLSTIEDYNPWGRGGGGAPNHDVHGNILTDLRKMHQQNKVNRDSPSLLNPLGSPTSASPQSEDCTKNAQLYEQKRLPASQMEVYKLFLQKQIQEDRQRRAEEKRTMRELDEQEECRVAKEREKMAQEYEKELALQRLKDMEVEPCTETKLNWLIF</sequence>
<dbReference type="PANTHER" id="PTHR21616">
    <property type="entry name" value="CENTROSOME SPINDLE POLE ASSOCIATED PROTEIN"/>
    <property type="match status" value="1"/>
</dbReference>
<reference evidence="3" key="1">
    <citation type="submission" date="2025-05" db="UniProtKB">
        <authorList>
            <consortium name="Ensembl"/>
        </authorList>
    </citation>
    <scope>IDENTIFICATION</scope>
</reference>
<proteinExistence type="predicted"/>
<dbReference type="Proteomes" id="UP000694388">
    <property type="component" value="Unplaced"/>
</dbReference>
<keyword evidence="4" id="KW-1185">Reference proteome</keyword>
<dbReference type="GO" id="GO:0000922">
    <property type="term" value="C:spindle pole"/>
    <property type="evidence" value="ECO:0007669"/>
    <property type="project" value="InterPro"/>
</dbReference>
<accession>A0A8C4NF93</accession>
<dbReference type="GO" id="GO:0005874">
    <property type="term" value="C:microtubule"/>
    <property type="evidence" value="ECO:0007669"/>
    <property type="project" value="InterPro"/>
</dbReference>
<dbReference type="Ensembl" id="ENSEBUT00000006302.1">
    <property type="protein sequence ID" value="ENSEBUP00000005857.1"/>
    <property type="gene ID" value="ENSEBUG00000003917.1"/>
</dbReference>
<evidence type="ECO:0000313" key="4">
    <source>
        <dbReference type="Proteomes" id="UP000694388"/>
    </source>
</evidence>
<evidence type="ECO:0000256" key="2">
    <source>
        <dbReference type="SAM" id="MobiDB-lite"/>
    </source>
</evidence>
<evidence type="ECO:0000256" key="1">
    <source>
        <dbReference type="SAM" id="Coils"/>
    </source>
</evidence>
<feature type="coiled-coil region" evidence="1">
    <location>
        <begin position="631"/>
        <end position="677"/>
    </location>
</feature>
<name>A0A8C4NF93_EPTBU</name>